<organism evidence="1 2">
    <name type="scientific">Streptomyces chiangmaiensis</name>
    <dbReference type="NCBI Taxonomy" id="766497"/>
    <lineage>
        <taxon>Bacteria</taxon>
        <taxon>Bacillati</taxon>
        <taxon>Actinomycetota</taxon>
        <taxon>Actinomycetes</taxon>
        <taxon>Kitasatosporales</taxon>
        <taxon>Streptomycetaceae</taxon>
        <taxon>Streptomyces</taxon>
    </lineage>
</organism>
<accession>A0ABU7FZS9</accession>
<feature type="non-terminal residue" evidence="1">
    <location>
        <position position="129"/>
    </location>
</feature>
<evidence type="ECO:0000313" key="2">
    <source>
        <dbReference type="Proteomes" id="UP001333996"/>
    </source>
</evidence>
<comment type="caution">
    <text evidence="1">The sequence shown here is derived from an EMBL/GenBank/DDBJ whole genome shotgun (WGS) entry which is preliminary data.</text>
</comment>
<evidence type="ECO:0000313" key="1">
    <source>
        <dbReference type="EMBL" id="MED7829143.1"/>
    </source>
</evidence>
<dbReference type="Proteomes" id="UP001333996">
    <property type="component" value="Unassembled WGS sequence"/>
</dbReference>
<sequence length="129" mass="14438">MKTTRWDHRLGVRADDRNLVGHAGVVLLRRIADKTGLTTALARALPQGTGPAWRDRGEALVMLACAIMLGATNVLEAEQLQYHWRRLFPRPVSDSTLRRTLEAIDGPVAARIERVRAAIRRVVWILLAL</sequence>
<evidence type="ECO:0008006" key="3">
    <source>
        <dbReference type="Google" id="ProtNLM"/>
    </source>
</evidence>
<dbReference type="EMBL" id="JAYWVC010000772">
    <property type="protein sequence ID" value="MED7829143.1"/>
    <property type="molecule type" value="Genomic_DNA"/>
</dbReference>
<keyword evidence="2" id="KW-1185">Reference proteome</keyword>
<reference evidence="1" key="1">
    <citation type="submission" date="2024-01" db="EMBL/GenBank/DDBJ databases">
        <title>First draft genome sequence data of TA4-1, the type strain of Gram-positive actinobacterium Streptomyces chiangmaiensis.</title>
        <authorList>
            <person name="Yasawong M."/>
            <person name="Nantapong N."/>
        </authorList>
    </citation>
    <scope>NUCLEOTIDE SEQUENCE</scope>
    <source>
        <strain evidence="1">TA4-1</strain>
    </source>
</reference>
<name>A0ABU7FZS9_9ACTN</name>
<proteinExistence type="predicted"/>
<gene>
    <name evidence="1" type="ORF">VXC91_46860</name>
</gene>
<protein>
    <recommendedName>
        <fullName evidence="3">Transposase</fullName>
    </recommendedName>
</protein>